<keyword evidence="2" id="KW-1185">Reference proteome</keyword>
<accession>A0A2I1D144</accession>
<evidence type="ECO:0000313" key="1">
    <source>
        <dbReference type="EMBL" id="PKY03595.1"/>
    </source>
</evidence>
<protein>
    <recommendedName>
        <fullName evidence="3">Protein kinase domain-containing protein</fullName>
    </recommendedName>
</protein>
<gene>
    <name evidence="1" type="ORF">P168DRAFT_166273</name>
</gene>
<dbReference type="EMBL" id="MSFM01000007">
    <property type="protein sequence ID" value="PKY03595.1"/>
    <property type="molecule type" value="Genomic_DNA"/>
</dbReference>
<evidence type="ECO:0008006" key="3">
    <source>
        <dbReference type="Google" id="ProtNLM"/>
    </source>
</evidence>
<dbReference type="AlphaFoldDB" id="A0A2I1D144"/>
<comment type="caution">
    <text evidence="1">The sequence shown here is derived from an EMBL/GenBank/DDBJ whole genome shotgun (WGS) entry which is preliminary data.</text>
</comment>
<dbReference type="GeneID" id="36540393"/>
<evidence type="ECO:0000313" key="2">
    <source>
        <dbReference type="Proteomes" id="UP000234254"/>
    </source>
</evidence>
<dbReference type="OrthoDB" id="5401170at2759"/>
<name>A0A2I1D144_ASPC2</name>
<dbReference type="RefSeq" id="XP_024692189.1">
    <property type="nucleotide sequence ID" value="XM_024832870.1"/>
</dbReference>
<sequence length="162" mass="18155">MIGNSQLFLFGLEGTEINLPSSDSLQIRGNTWVIDKKLNEVSCSTTRENLDRAAPSYTMGKFSCHQTGAPPESAFMRIYAQVPIDETQFLRPEIRATQAVPPYRHGEVMALKRFKEGGCTVVPELLGYGELVQDRYGLVSGGYIIYLVWKKVPGESLSRQFF</sequence>
<reference evidence="1" key="1">
    <citation type="submission" date="2016-12" db="EMBL/GenBank/DDBJ databases">
        <title>The genomes of Aspergillus section Nigri reveals drivers in fungal speciation.</title>
        <authorList>
            <consortium name="DOE Joint Genome Institute"/>
            <person name="Vesth T.C."/>
            <person name="Nybo J."/>
            <person name="Theobald S."/>
            <person name="Brandl J."/>
            <person name="Frisvad J.C."/>
            <person name="Nielsen K.F."/>
            <person name="Lyhne E.K."/>
            <person name="Kogle M.E."/>
            <person name="Kuo A."/>
            <person name="Riley R."/>
            <person name="Clum A."/>
            <person name="Nolan M."/>
            <person name="Lipzen A."/>
            <person name="Salamov A."/>
            <person name="Henrissat B."/>
            <person name="Wiebenga A."/>
            <person name="De vries R.P."/>
            <person name="Grigoriev I.V."/>
            <person name="Mortensen U.H."/>
            <person name="Andersen M.R."/>
            <person name="Baker S.E."/>
        </authorList>
    </citation>
    <scope>NUCLEOTIDE SEQUENCE</scope>
    <source>
        <strain evidence="1">IBT 28561</strain>
    </source>
</reference>
<proteinExistence type="predicted"/>
<dbReference type="VEuPathDB" id="FungiDB:P168DRAFT_166273"/>
<dbReference type="Proteomes" id="UP000234254">
    <property type="component" value="Unassembled WGS sequence"/>
</dbReference>
<organism evidence="1 2">
    <name type="scientific">Aspergillus campestris (strain IBT 28561)</name>
    <dbReference type="NCBI Taxonomy" id="1392248"/>
    <lineage>
        <taxon>Eukaryota</taxon>
        <taxon>Fungi</taxon>
        <taxon>Dikarya</taxon>
        <taxon>Ascomycota</taxon>
        <taxon>Pezizomycotina</taxon>
        <taxon>Eurotiomycetes</taxon>
        <taxon>Eurotiomycetidae</taxon>
        <taxon>Eurotiales</taxon>
        <taxon>Aspergillaceae</taxon>
        <taxon>Aspergillus</taxon>
        <taxon>Aspergillus subgen. Circumdati</taxon>
    </lineage>
</organism>